<organism evidence="2 3">
    <name type="scientific">Hevea brasiliensis</name>
    <name type="common">Para rubber tree</name>
    <name type="synonym">Siphonia brasiliensis</name>
    <dbReference type="NCBI Taxonomy" id="3981"/>
    <lineage>
        <taxon>Eukaryota</taxon>
        <taxon>Viridiplantae</taxon>
        <taxon>Streptophyta</taxon>
        <taxon>Embryophyta</taxon>
        <taxon>Tracheophyta</taxon>
        <taxon>Spermatophyta</taxon>
        <taxon>Magnoliopsida</taxon>
        <taxon>eudicotyledons</taxon>
        <taxon>Gunneridae</taxon>
        <taxon>Pentapetalae</taxon>
        <taxon>rosids</taxon>
        <taxon>fabids</taxon>
        <taxon>Malpighiales</taxon>
        <taxon>Euphorbiaceae</taxon>
        <taxon>Crotonoideae</taxon>
        <taxon>Micrandreae</taxon>
        <taxon>Hevea</taxon>
    </lineage>
</organism>
<dbReference type="Proteomes" id="UP000467840">
    <property type="component" value="Chromosome 3"/>
</dbReference>
<feature type="compositionally biased region" description="Gly residues" evidence="1">
    <location>
        <begin position="9"/>
        <end position="19"/>
    </location>
</feature>
<evidence type="ECO:0000313" key="2">
    <source>
        <dbReference type="EMBL" id="KAF2287391.1"/>
    </source>
</evidence>
<protein>
    <submittedName>
        <fullName evidence="2">Uncharacterized protein</fullName>
    </submittedName>
</protein>
<dbReference type="EMBL" id="JAAGAX010000017">
    <property type="protein sequence ID" value="KAF2287391.1"/>
    <property type="molecule type" value="Genomic_DNA"/>
</dbReference>
<evidence type="ECO:0000256" key="1">
    <source>
        <dbReference type="SAM" id="MobiDB-lite"/>
    </source>
</evidence>
<dbReference type="AlphaFoldDB" id="A0A6A6KEV1"/>
<sequence length="81" mass="8707">MEIETGIEVGEGGGEVAGGDGHDRRRGGWEVEACFSIGFIKVREITWNRAREACEDKWCMVGESTQLDRFAVGGTGTVGSV</sequence>
<accession>A0A6A6KEV1</accession>
<comment type="caution">
    <text evidence="2">The sequence shown here is derived from an EMBL/GenBank/DDBJ whole genome shotgun (WGS) entry which is preliminary data.</text>
</comment>
<keyword evidence="3" id="KW-1185">Reference proteome</keyword>
<name>A0A6A6KEV1_HEVBR</name>
<reference evidence="2 3" key="1">
    <citation type="journal article" date="2020" name="Mol. Plant">
        <title>The Chromosome-Based Rubber Tree Genome Provides New Insights into Spurge Genome Evolution and Rubber Biosynthesis.</title>
        <authorList>
            <person name="Liu J."/>
            <person name="Shi C."/>
            <person name="Shi C.C."/>
            <person name="Li W."/>
            <person name="Zhang Q.J."/>
            <person name="Zhang Y."/>
            <person name="Li K."/>
            <person name="Lu H.F."/>
            <person name="Shi C."/>
            <person name="Zhu S.T."/>
            <person name="Xiao Z.Y."/>
            <person name="Nan H."/>
            <person name="Yue Y."/>
            <person name="Zhu X.G."/>
            <person name="Wu Y."/>
            <person name="Hong X.N."/>
            <person name="Fan G.Y."/>
            <person name="Tong Y."/>
            <person name="Zhang D."/>
            <person name="Mao C.L."/>
            <person name="Liu Y.L."/>
            <person name="Hao S.J."/>
            <person name="Liu W.Q."/>
            <person name="Lv M.Q."/>
            <person name="Zhang H.B."/>
            <person name="Liu Y."/>
            <person name="Hu-Tang G.R."/>
            <person name="Wang J.P."/>
            <person name="Wang J.H."/>
            <person name="Sun Y.H."/>
            <person name="Ni S.B."/>
            <person name="Chen W.B."/>
            <person name="Zhang X.C."/>
            <person name="Jiao Y.N."/>
            <person name="Eichler E.E."/>
            <person name="Li G.H."/>
            <person name="Liu X."/>
            <person name="Gao L.Z."/>
        </authorList>
    </citation>
    <scope>NUCLEOTIDE SEQUENCE [LARGE SCALE GENOMIC DNA]</scope>
    <source>
        <strain evidence="3">cv. GT1</strain>
        <tissue evidence="2">Leaf</tissue>
    </source>
</reference>
<gene>
    <name evidence="2" type="ORF">GH714_039805</name>
</gene>
<proteinExistence type="predicted"/>
<feature type="region of interest" description="Disordered" evidence="1">
    <location>
        <begin position="1"/>
        <end position="24"/>
    </location>
</feature>
<evidence type="ECO:0000313" key="3">
    <source>
        <dbReference type="Proteomes" id="UP000467840"/>
    </source>
</evidence>